<dbReference type="Gene3D" id="3.50.50.60">
    <property type="entry name" value="FAD/NAD(P)-binding domain"/>
    <property type="match status" value="1"/>
</dbReference>
<evidence type="ECO:0000259" key="1">
    <source>
        <dbReference type="Pfam" id="PF01593"/>
    </source>
</evidence>
<dbReference type="InterPro" id="IPR050464">
    <property type="entry name" value="Zeta_carotene_desat/Oxidored"/>
</dbReference>
<gene>
    <name evidence="2" type="ORF">GQ26_0950030</name>
</gene>
<proteinExistence type="predicted"/>
<dbReference type="InterPro" id="IPR002937">
    <property type="entry name" value="Amino_oxidase"/>
</dbReference>
<accession>A0A093ULL5</accession>
<dbReference type="InterPro" id="IPR036188">
    <property type="entry name" value="FAD/NAD-bd_sf"/>
</dbReference>
<dbReference type="EMBL" id="JPOX01000095">
    <property type="protein sequence ID" value="KFX40825.1"/>
    <property type="molecule type" value="Genomic_DNA"/>
</dbReference>
<reference key="1">
    <citation type="journal article" date="2014" name="PLoS Genet.">
        <title>Signature Gene Expression Reveals Novel Clues to the Molecular Mechanisms of Dimorphic Transition in Penicillium marneffei.</title>
        <authorList>
            <person name="Yang E."/>
            <person name="Wang G."/>
            <person name="Cai J."/>
            <person name="Woo P.C."/>
            <person name="Lau S.K."/>
            <person name="Yuen K.-Y."/>
            <person name="Chow W.-N."/>
            <person name="Lin X."/>
        </authorList>
    </citation>
    <scope>NUCLEOTIDE SEQUENCE [LARGE SCALE GENOMIC DNA]</scope>
    <source>
        <strain>PM1</strain>
    </source>
</reference>
<reference evidence="2" key="2">
    <citation type="journal article" date="2014" name="PLoS Genet.">
        <title>Signature gene expression reveals novel clues to the molecular mechanisms of dimorphic transition in Penicillium marneffei.</title>
        <authorList>
            <person name="Yang E."/>
            <person name="Wang G."/>
            <person name="Cai J."/>
            <person name="Woo P.C."/>
            <person name="Lau S.K."/>
            <person name="Yuen K.-Y."/>
            <person name="Chow W.-N."/>
            <person name="Lin X."/>
        </authorList>
    </citation>
    <scope>NUCLEOTIDE SEQUENCE</scope>
    <source>
        <strain evidence="2">PM1</strain>
    </source>
</reference>
<name>A0A093ULL5_TALMA</name>
<dbReference type="PANTHER" id="PTHR42923">
    <property type="entry name" value="PROTOPORPHYRINOGEN OXIDASE"/>
    <property type="match status" value="1"/>
</dbReference>
<protein>
    <recommendedName>
        <fullName evidence="1">Amine oxidase domain-containing protein</fullName>
    </recommendedName>
</protein>
<dbReference type="Pfam" id="PF13450">
    <property type="entry name" value="NAD_binding_8"/>
    <property type="match status" value="1"/>
</dbReference>
<organism evidence="2">
    <name type="scientific">Talaromyces marneffei PM1</name>
    <dbReference type="NCBI Taxonomy" id="1077442"/>
    <lineage>
        <taxon>Eukaryota</taxon>
        <taxon>Fungi</taxon>
        <taxon>Dikarya</taxon>
        <taxon>Ascomycota</taxon>
        <taxon>Pezizomycotina</taxon>
        <taxon>Eurotiomycetes</taxon>
        <taxon>Eurotiomycetidae</taxon>
        <taxon>Eurotiales</taxon>
        <taxon>Trichocomaceae</taxon>
        <taxon>Talaromyces</taxon>
        <taxon>Talaromyces sect. Talaromyces</taxon>
    </lineage>
</organism>
<dbReference type="HOGENOM" id="CLU_028123_3_0_1"/>
<dbReference type="SUPFAM" id="SSF51905">
    <property type="entry name" value="FAD/NAD(P)-binding domain"/>
    <property type="match status" value="1"/>
</dbReference>
<dbReference type="Pfam" id="PF01593">
    <property type="entry name" value="Amino_oxidase"/>
    <property type="match status" value="1"/>
</dbReference>
<comment type="caution">
    <text evidence="2">The sequence shown here is derived from an EMBL/GenBank/DDBJ whole genome shotgun (WGS) entry which is preliminary data.</text>
</comment>
<feature type="domain" description="Amine oxidase" evidence="1">
    <location>
        <begin position="246"/>
        <end position="367"/>
    </location>
</feature>
<evidence type="ECO:0000313" key="2">
    <source>
        <dbReference type="EMBL" id="KFX40825.1"/>
    </source>
</evidence>
<dbReference type="PANTHER" id="PTHR42923:SF42">
    <property type="entry name" value="AMINE OXIDASE DOMAIN-CONTAINING PROTEIN"/>
    <property type="match status" value="1"/>
</dbReference>
<dbReference type="AlphaFoldDB" id="A0A093ULL5"/>
<sequence>MHVFGQIQFSRSPLTPPEVLSRAYYHRRAANFQRHNSVRGRKRRNVECLCSNNLEIAARTRTKLPKMAEARQNRKAVAVIGSGMAGLVVAYLIQQDKHSRYDVQIFETVIRLFLLYFQDRLSLDSASYTIPSLDGENSLPDRVDIPMRVLDNGFHVQLKRMYDFLGIGYTRQKFIYLLSKSSADNEKRRPYFLHSSSNHQVPPLRLRSQGYVEWVMQMIYLATCYFWFAFCCFYVKPKTDPISNEDETLRTYLERIRLPQRYVKDYFLPLMSGVTTCPHDALLDFPAIDITGYARGTYRQPHYAVLGGVQVVEKKVAKNLTVNLRATVTLVKNIGARSQVTWVDFDGESHSADFDHVIMAVTPNVVGALYGPLREAMKVIPVFSGESVVHRDQSVIAECSESLKRVAAKAQGDVQVVHVHSNLQSTETAYGKASVFVTNFPVSLIKPDQIVHRARLNRVLRTPQSRRIINEIFAEVKKNSTLKDPEKDQIWRNGTDNVWLVGSWCWDGMVLLEGCVVSAMRVATSLGVDIPWMDGQ</sequence>
<dbReference type="GO" id="GO:0016491">
    <property type="term" value="F:oxidoreductase activity"/>
    <property type="evidence" value="ECO:0007669"/>
    <property type="project" value="InterPro"/>
</dbReference>